<name>A0A8X6TNF5_NEPPI</name>
<dbReference type="Proteomes" id="UP000887013">
    <property type="component" value="Unassembled WGS sequence"/>
</dbReference>
<organism evidence="1 2">
    <name type="scientific">Nephila pilipes</name>
    <name type="common">Giant wood spider</name>
    <name type="synonym">Nephila maculata</name>
    <dbReference type="NCBI Taxonomy" id="299642"/>
    <lineage>
        <taxon>Eukaryota</taxon>
        <taxon>Metazoa</taxon>
        <taxon>Ecdysozoa</taxon>
        <taxon>Arthropoda</taxon>
        <taxon>Chelicerata</taxon>
        <taxon>Arachnida</taxon>
        <taxon>Araneae</taxon>
        <taxon>Araneomorphae</taxon>
        <taxon>Entelegynae</taxon>
        <taxon>Araneoidea</taxon>
        <taxon>Nephilidae</taxon>
        <taxon>Nephila</taxon>
    </lineage>
</organism>
<accession>A0A8X6TNF5</accession>
<evidence type="ECO:0000313" key="1">
    <source>
        <dbReference type="EMBL" id="GFT29689.1"/>
    </source>
</evidence>
<reference evidence="1" key="1">
    <citation type="submission" date="2020-08" db="EMBL/GenBank/DDBJ databases">
        <title>Multicomponent nature underlies the extraordinary mechanical properties of spider dragline silk.</title>
        <authorList>
            <person name="Kono N."/>
            <person name="Nakamura H."/>
            <person name="Mori M."/>
            <person name="Yoshida Y."/>
            <person name="Ohtoshi R."/>
            <person name="Malay A.D."/>
            <person name="Moran D.A.P."/>
            <person name="Tomita M."/>
            <person name="Numata K."/>
            <person name="Arakawa K."/>
        </authorList>
    </citation>
    <scope>NUCLEOTIDE SEQUENCE</scope>
</reference>
<protein>
    <submittedName>
        <fullName evidence="1">Uncharacterized protein</fullName>
    </submittedName>
</protein>
<gene>
    <name evidence="1" type="ORF">NPIL_496401</name>
</gene>
<comment type="caution">
    <text evidence="1">The sequence shown here is derived from an EMBL/GenBank/DDBJ whole genome shotgun (WGS) entry which is preliminary data.</text>
</comment>
<proteinExistence type="predicted"/>
<sequence>MSTKHLTAETPVKRSFSWFGALRGQISHGLHGFTQPLGPSTTETLEERGNFDMQTCSVFWIFHSDLVAIFIIIKFKTENVAAIDTLPQGFHKMRTASDPAYSTHLLGFRGYL</sequence>
<evidence type="ECO:0000313" key="2">
    <source>
        <dbReference type="Proteomes" id="UP000887013"/>
    </source>
</evidence>
<keyword evidence="2" id="KW-1185">Reference proteome</keyword>
<dbReference type="AlphaFoldDB" id="A0A8X6TNF5"/>
<dbReference type="EMBL" id="BMAW01061116">
    <property type="protein sequence ID" value="GFT29689.1"/>
    <property type="molecule type" value="Genomic_DNA"/>
</dbReference>